<dbReference type="GeneID" id="30155943"/>
<organism evidence="9 10">
    <name type="scientific">Cryptococcus amylolentus CBS 6039</name>
    <dbReference type="NCBI Taxonomy" id="1295533"/>
    <lineage>
        <taxon>Eukaryota</taxon>
        <taxon>Fungi</taxon>
        <taxon>Dikarya</taxon>
        <taxon>Basidiomycota</taxon>
        <taxon>Agaricomycotina</taxon>
        <taxon>Tremellomycetes</taxon>
        <taxon>Tremellales</taxon>
        <taxon>Cryptococcaceae</taxon>
        <taxon>Cryptococcus</taxon>
    </lineage>
</organism>
<accession>A0A1E3HP20</accession>
<feature type="transmembrane region" description="Helical" evidence="7">
    <location>
        <begin position="145"/>
        <end position="167"/>
    </location>
</feature>
<evidence type="ECO:0000256" key="5">
    <source>
        <dbReference type="ARBA" id="ARBA00022989"/>
    </source>
</evidence>
<protein>
    <recommendedName>
        <fullName evidence="8">Peptidase S54 rhomboid domain-containing protein</fullName>
    </recommendedName>
</protein>
<dbReference type="InterPro" id="IPR035952">
    <property type="entry name" value="Rhomboid-like_sf"/>
</dbReference>
<evidence type="ECO:0000256" key="3">
    <source>
        <dbReference type="ARBA" id="ARBA00022692"/>
    </source>
</evidence>
<dbReference type="SUPFAM" id="SSF144091">
    <property type="entry name" value="Rhomboid-like"/>
    <property type="match status" value="1"/>
</dbReference>
<comment type="subcellular location">
    <subcellularLocation>
        <location evidence="1">Membrane</location>
        <topology evidence="1">Multi-pass membrane protein</topology>
    </subcellularLocation>
</comment>
<feature type="transmembrane region" description="Helical" evidence="7">
    <location>
        <begin position="387"/>
        <end position="405"/>
    </location>
</feature>
<dbReference type="InterPro" id="IPR022764">
    <property type="entry name" value="Peptidase_S54_rhomboid_dom"/>
</dbReference>
<keyword evidence="6 7" id="KW-0472">Membrane</keyword>
<dbReference type="Proteomes" id="UP000094065">
    <property type="component" value="Unassembled WGS sequence"/>
</dbReference>
<dbReference type="OrthoDB" id="10260614at2759"/>
<dbReference type="Pfam" id="PF01694">
    <property type="entry name" value="Rhomboid"/>
    <property type="match status" value="1"/>
</dbReference>
<gene>
    <name evidence="9" type="ORF">L202_04634</name>
</gene>
<feature type="transmembrane region" description="Helical" evidence="7">
    <location>
        <begin position="179"/>
        <end position="197"/>
    </location>
</feature>
<dbReference type="PANTHER" id="PTHR43731:SF14">
    <property type="entry name" value="PRESENILIN-ASSOCIATED RHOMBOID-LIKE PROTEIN, MITOCHONDRIAL"/>
    <property type="match status" value="1"/>
</dbReference>
<keyword evidence="3 7" id="KW-0812">Transmembrane</keyword>
<dbReference type="GO" id="GO:0016020">
    <property type="term" value="C:membrane"/>
    <property type="evidence" value="ECO:0007669"/>
    <property type="project" value="UniProtKB-SubCell"/>
</dbReference>
<feature type="domain" description="Peptidase S54 rhomboid" evidence="8">
    <location>
        <begin position="227"/>
        <end position="403"/>
    </location>
</feature>
<feature type="transmembrane region" description="Helical" evidence="7">
    <location>
        <begin position="278"/>
        <end position="300"/>
    </location>
</feature>
<evidence type="ECO:0000256" key="7">
    <source>
        <dbReference type="SAM" id="Phobius"/>
    </source>
</evidence>
<feature type="transmembrane region" description="Helical" evidence="7">
    <location>
        <begin position="75"/>
        <end position="99"/>
    </location>
</feature>
<dbReference type="STRING" id="1295533.A0A1E3HP20"/>
<dbReference type="AlphaFoldDB" id="A0A1E3HP20"/>
<evidence type="ECO:0000256" key="2">
    <source>
        <dbReference type="ARBA" id="ARBA00009045"/>
    </source>
</evidence>
<dbReference type="PANTHER" id="PTHR43731">
    <property type="entry name" value="RHOMBOID PROTEASE"/>
    <property type="match status" value="1"/>
</dbReference>
<evidence type="ECO:0000313" key="9">
    <source>
        <dbReference type="EMBL" id="ODN77456.1"/>
    </source>
</evidence>
<dbReference type="EMBL" id="AWGJ01000007">
    <property type="protein sequence ID" value="ODN77456.1"/>
    <property type="molecule type" value="Genomic_DNA"/>
</dbReference>
<keyword evidence="4" id="KW-0378">Hydrolase</keyword>
<dbReference type="InterPro" id="IPR050925">
    <property type="entry name" value="Rhomboid_protease_S54"/>
</dbReference>
<evidence type="ECO:0000256" key="6">
    <source>
        <dbReference type="ARBA" id="ARBA00023136"/>
    </source>
</evidence>
<proteinExistence type="inferred from homology"/>
<keyword evidence="5 7" id="KW-1133">Transmembrane helix</keyword>
<feature type="transmembrane region" description="Helical" evidence="7">
    <location>
        <begin position="242"/>
        <end position="266"/>
    </location>
</feature>
<name>A0A1E3HP20_9TREE</name>
<comment type="caution">
    <text evidence="9">The sequence shown here is derived from an EMBL/GenBank/DDBJ whole genome shotgun (WGS) entry which is preliminary data.</text>
</comment>
<evidence type="ECO:0000259" key="8">
    <source>
        <dbReference type="Pfam" id="PF01694"/>
    </source>
</evidence>
<keyword evidence="10" id="KW-1185">Reference proteome</keyword>
<evidence type="ECO:0000256" key="4">
    <source>
        <dbReference type="ARBA" id="ARBA00022801"/>
    </source>
</evidence>
<dbReference type="Gene3D" id="1.20.1540.10">
    <property type="entry name" value="Rhomboid-like"/>
    <property type="match status" value="1"/>
</dbReference>
<dbReference type="GO" id="GO:0004252">
    <property type="term" value="F:serine-type endopeptidase activity"/>
    <property type="evidence" value="ECO:0007669"/>
    <property type="project" value="InterPro"/>
</dbReference>
<dbReference type="GO" id="GO:0006465">
    <property type="term" value="P:signal peptide processing"/>
    <property type="evidence" value="ECO:0007669"/>
    <property type="project" value="TreeGrafter"/>
</dbReference>
<sequence length="427" mass="47160">MAFRQSLHFKNPFLTAPRSYSQPCFSLRPQRNFTTQGSVVSRQAIGRITPKRIAVPRSSVEGAAPVDNGMPHRSIWRPLIFCAAVGGGGYALLAFYTNYDTQVWSDKMGGGSWWRLGVDQPSDREMVRAKQLEGAKKAQKLLNELPATLSFVPNLILVPILRTYVLFSEFYLNSPPAQLAPLALIGGMGTIFLAWKVPRAEKFMRKWFLHRPVIYTASAKREWANCVTLFTSTISHQSFPHFAFNSLALFSFGAASFTFLSAPPVTPSLPTSTHSPHFYAFLLAAGLFSSLGSHLWTNVFRLPRLIRAIQHPARISSPQALANQAAILPSLGASGAIYAALTMTACAFPDSAVGIIFIPFVTIPIGWGVAGMVAVDMIGLIRGWRMFDHVAHLGGALFGFLYYGYGRQVWLWTRRKLGAQERKAGYL</sequence>
<reference evidence="9 10" key="1">
    <citation type="submission" date="2016-06" db="EMBL/GenBank/DDBJ databases">
        <title>Evolution of pathogenesis and genome organization in the Tremellales.</title>
        <authorList>
            <person name="Cuomo C."/>
            <person name="Litvintseva A."/>
            <person name="Heitman J."/>
            <person name="Chen Y."/>
            <person name="Sun S."/>
            <person name="Springer D."/>
            <person name="Dromer F."/>
            <person name="Young S."/>
            <person name="Zeng Q."/>
            <person name="Chapman S."/>
            <person name="Gujja S."/>
            <person name="Saif S."/>
            <person name="Birren B."/>
        </authorList>
    </citation>
    <scope>NUCLEOTIDE SEQUENCE [LARGE SCALE GENOMIC DNA]</scope>
    <source>
        <strain evidence="9 10">CBS 6039</strain>
    </source>
</reference>
<comment type="similarity">
    <text evidence="2">Belongs to the peptidase S54 family.</text>
</comment>
<feature type="transmembrane region" description="Helical" evidence="7">
    <location>
        <begin position="353"/>
        <end position="375"/>
    </location>
</feature>
<evidence type="ECO:0000256" key="1">
    <source>
        <dbReference type="ARBA" id="ARBA00004141"/>
    </source>
</evidence>
<dbReference type="RefSeq" id="XP_018992692.1">
    <property type="nucleotide sequence ID" value="XM_019138749.1"/>
</dbReference>
<evidence type="ECO:0000313" key="10">
    <source>
        <dbReference type="Proteomes" id="UP000094065"/>
    </source>
</evidence>